<dbReference type="AlphaFoldDB" id="A0A3A8NEQ2"/>
<proteinExistence type="predicted"/>
<evidence type="ECO:0000313" key="8">
    <source>
        <dbReference type="EMBL" id="RKH42816.1"/>
    </source>
</evidence>
<protein>
    <recommendedName>
        <fullName evidence="1">non-specific serine/threonine protein kinase</fullName>
        <ecNumber evidence="1">2.7.11.1</ecNumber>
    </recommendedName>
</protein>
<dbReference type="PANTHER" id="PTHR43671:SF13">
    <property type="entry name" value="SERINE_THREONINE-PROTEIN KINASE NEK2"/>
    <property type="match status" value="1"/>
</dbReference>
<dbReference type="InterPro" id="IPR050660">
    <property type="entry name" value="NEK_Ser/Thr_kinase"/>
</dbReference>
<dbReference type="InterPro" id="IPR013229">
    <property type="entry name" value="PEGA"/>
</dbReference>
<keyword evidence="3" id="KW-0547">Nucleotide-binding</keyword>
<feature type="compositionally biased region" description="Polar residues" evidence="6">
    <location>
        <begin position="396"/>
        <end position="434"/>
    </location>
</feature>
<keyword evidence="5" id="KW-0067">ATP-binding</keyword>
<comment type="caution">
    <text evidence="8">The sequence shown here is derived from an EMBL/GenBank/DDBJ whole genome shotgun (WGS) entry which is preliminary data.</text>
</comment>
<reference evidence="9" key="1">
    <citation type="submission" date="2018-09" db="EMBL/GenBank/DDBJ databases">
        <authorList>
            <person name="Livingstone P.G."/>
            <person name="Whitworth D.E."/>
        </authorList>
    </citation>
    <scope>NUCLEOTIDE SEQUENCE [LARGE SCALE GENOMIC DNA]</scope>
    <source>
        <strain evidence="9">CA040B</strain>
    </source>
</reference>
<evidence type="ECO:0000259" key="7">
    <source>
        <dbReference type="PROSITE" id="PS50011"/>
    </source>
</evidence>
<dbReference type="GO" id="GO:0005524">
    <property type="term" value="F:ATP binding"/>
    <property type="evidence" value="ECO:0007669"/>
    <property type="project" value="UniProtKB-KW"/>
</dbReference>
<dbReference type="Pfam" id="PF00069">
    <property type="entry name" value="Pkinase"/>
    <property type="match status" value="1"/>
</dbReference>
<dbReference type="InterPro" id="IPR011009">
    <property type="entry name" value="Kinase-like_dom_sf"/>
</dbReference>
<evidence type="ECO:0000256" key="6">
    <source>
        <dbReference type="SAM" id="MobiDB-lite"/>
    </source>
</evidence>
<keyword evidence="4 8" id="KW-0418">Kinase</keyword>
<keyword evidence="9" id="KW-1185">Reference proteome</keyword>
<evidence type="ECO:0000256" key="3">
    <source>
        <dbReference type="ARBA" id="ARBA00022741"/>
    </source>
</evidence>
<feature type="domain" description="Protein kinase" evidence="7">
    <location>
        <begin position="6"/>
        <end position="279"/>
    </location>
</feature>
<keyword evidence="8" id="KW-0723">Serine/threonine-protein kinase</keyword>
<feature type="compositionally biased region" description="Polar residues" evidence="6">
    <location>
        <begin position="357"/>
        <end position="366"/>
    </location>
</feature>
<feature type="compositionally biased region" description="Low complexity" evidence="6">
    <location>
        <begin position="435"/>
        <end position="496"/>
    </location>
</feature>
<evidence type="ECO:0000256" key="4">
    <source>
        <dbReference type="ARBA" id="ARBA00022777"/>
    </source>
</evidence>
<feature type="compositionally biased region" description="Low complexity" evidence="6">
    <location>
        <begin position="368"/>
        <end position="395"/>
    </location>
</feature>
<dbReference type="GO" id="GO:0004674">
    <property type="term" value="F:protein serine/threonine kinase activity"/>
    <property type="evidence" value="ECO:0007669"/>
    <property type="project" value="UniProtKB-KW"/>
</dbReference>
<evidence type="ECO:0000256" key="1">
    <source>
        <dbReference type="ARBA" id="ARBA00012513"/>
    </source>
</evidence>
<name>A0A3A8NEQ2_9BACT</name>
<dbReference type="EC" id="2.7.11.1" evidence="1"/>
<dbReference type="PROSITE" id="PS50011">
    <property type="entry name" value="PROTEIN_KINASE_DOM"/>
    <property type="match status" value="1"/>
</dbReference>
<dbReference type="Gene3D" id="1.10.510.10">
    <property type="entry name" value="Transferase(Phosphotransferase) domain 1"/>
    <property type="match status" value="1"/>
</dbReference>
<accession>A0A3A8NEQ2</accession>
<dbReference type="Pfam" id="PF08308">
    <property type="entry name" value="PEGA"/>
    <property type="match status" value="1"/>
</dbReference>
<feature type="compositionally biased region" description="Low complexity" evidence="6">
    <location>
        <begin position="346"/>
        <end position="356"/>
    </location>
</feature>
<dbReference type="RefSeq" id="WP_120625911.1">
    <property type="nucleotide sequence ID" value="NZ_RAWG01000079.1"/>
</dbReference>
<dbReference type="SUPFAM" id="SSF56112">
    <property type="entry name" value="Protein kinase-like (PK-like)"/>
    <property type="match status" value="1"/>
</dbReference>
<keyword evidence="2" id="KW-0808">Transferase</keyword>
<dbReference type="EMBL" id="RAWG01000079">
    <property type="protein sequence ID" value="RKH42816.1"/>
    <property type="molecule type" value="Genomic_DNA"/>
</dbReference>
<evidence type="ECO:0000256" key="5">
    <source>
        <dbReference type="ARBA" id="ARBA00022840"/>
    </source>
</evidence>
<evidence type="ECO:0000256" key="2">
    <source>
        <dbReference type="ARBA" id="ARBA00022679"/>
    </source>
</evidence>
<sequence length="725" mass="74714">MSSPRYQSLGPLLAGEGSRAFLGLALEDGATPRPVVLIWAPPEIAQNPELVARLERETNRAIVFDHPNILRVHGLEKLDGGLARVTEFADGEPLRRVLEVGPRMSPAFAALVVADAAMGLHYAHVAGNDDGSPLVHGDIRPETLMVSFSGFTKVTGYGALSVAPRERGGKRVKNRRAYTSPEQLLGGREAVNVQSDVFLLGLTLHECLTGKMPFKESADPDKAVLNRALPPMPPDVPLKLDAVVRRATTKRAMERYPTALAFREALVEAIGKLPTHESFAEHLAKLFPPESDARAARRKTIELGIAEALSKAGMSAPQIAEILAKGAGLAEPVKNLVPEVNSAASGAAGMNAPASATTGANASPQGVHSGSQASTHAHGSAASTQASTHAQGATANTQASTHAHGSAANPQASTHAQGTAGTQASTHAQGATANTQASTHAQGATASTQASAHTHGSAAGAHASSSAQGSASNAHAATHAASGARGTTADARPAGPIFGGAAGPATPVPAQKASRAWIPYVVGGLVLTLGAGAVVVQRQLRGTMSVETFDAGVPEIVAAPVPFDAGPEDAGVEDAGIVDAGPVMGVLDLTVEPRVEVTLNSNNTLLGRTPLSAPLPPGRHLLTFTNGALGISVSRTVTVAPTGRSAFQFFLNKAFINVRGPAGANVTIDGKPAGVVPVEELDVYEGYHRLLVTVGPSRWQKSFTIEPGQRVNFDVNFEEPPEAEE</sequence>
<dbReference type="InterPro" id="IPR000719">
    <property type="entry name" value="Prot_kinase_dom"/>
</dbReference>
<evidence type="ECO:0000313" key="9">
    <source>
        <dbReference type="Proteomes" id="UP000273405"/>
    </source>
</evidence>
<organism evidence="8 9">
    <name type="scientific">Corallococcus sicarius</name>
    <dbReference type="NCBI Taxonomy" id="2316726"/>
    <lineage>
        <taxon>Bacteria</taxon>
        <taxon>Pseudomonadati</taxon>
        <taxon>Myxococcota</taxon>
        <taxon>Myxococcia</taxon>
        <taxon>Myxococcales</taxon>
        <taxon>Cystobacterineae</taxon>
        <taxon>Myxococcaceae</taxon>
        <taxon>Corallococcus</taxon>
    </lineage>
</organism>
<gene>
    <name evidence="8" type="ORF">D7X12_14755</name>
</gene>
<dbReference type="CDD" id="cd14014">
    <property type="entry name" value="STKc_PknB_like"/>
    <property type="match status" value="1"/>
</dbReference>
<feature type="region of interest" description="Disordered" evidence="6">
    <location>
        <begin position="346"/>
        <end position="500"/>
    </location>
</feature>
<dbReference type="OrthoDB" id="5490751at2"/>
<dbReference type="Proteomes" id="UP000273405">
    <property type="component" value="Unassembled WGS sequence"/>
</dbReference>
<dbReference type="PANTHER" id="PTHR43671">
    <property type="entry name" value="SERINE/THREONINE-PROTEIN KINASE NEK"/>
    <property type="match status" value="1"/>
</dbReference>